<reference evidence="13" key="1">
    <citation type="submission" date="2023-03" db="EMBL/GenBank/DDBJ databases">
        <authorList>
            <person name="Steffen K."/>
            <person name="Cardenas P."/>
        </authorList>
    </citation>
    <scope>NUCLEOTIDE SEQUENCE</scope>
</reference>
<keyword evidence="8 12" id="KW-0030">Aminoacyl-tRNA synthetase</keyword>
<dbReference type="EC" id="6.1.1.1" evidence="1 12"/>
<accession>A0AA35TPF0</accession>
<dbReference type="InterPro" id="IPR024088">
    <property type="entry name" value="Tyr-tRNA-ligase_bac-type"/>
</dbReference>
<dbReference type="InterPro" id="IPR024108">
    <property type="entry name" value="Tyr-tRNA-ligase_bac_2"/>
</dbReference>
<evidence type="ECO:0000256" key="10">
    <source>
        <dbReference type="ARBA" id="ARBA00048248"/>
    </source>
</evidence>
<dbReference type="GO" id="GO:0005524">
    <property type="term" value="F:ATP binding"/>
    <property type="evidence" value="ECO:0007669"/>
    <property type="project" value="UniProtKB-KW"/>
</dbReference>
<dbReference type="InterPro" id="IPR036986">
    <property type="entry name" value="S4_RNA-bd_sf"/>
</dbReference>
<comment type="similarity">
    <text evidence="12">Belongs to the class-I aminoacyl-tRNA synthetase family.</text>
</comment>
<evidence type="ECO:0000256" key="3">
    <source>
        <dbReference type="ARBA" id="ARBA00022598"/>
    </source>
</evidence>
<dbReference type="InterPro" id="IPR014729">
    <property type="entry name" value="Rossmann-like_a/b/a_fold"/>
</dbReference>
<evidence type="ECO:0000313" key="13">
    <source>
        <dbReference type="EMBL" id="CAI8052010.1"/>
    </source>
</evidence>
<gene>
    <name evidence="13" type="ORF">GBAR_LOCUS28457</name>
</gene>
<dbReference type="Gene3D" id="3.10.290.10">
    <property type="entry name" value="RNA-binding S4 domain"/>
    <property type="match status" value="1"/>
</dbReference>
<dbReference type="PANTHER" id="PTHR11766:SF1">
    <property type="entry name" value="TYROSINE--TRNA LIGASE"/>
    <property type="match status" value="1"/>
</dbReference>
<comment type="caution">
    <text evidence="13">The sequence shown here is derived from an EMBL/GenBank/DDBJ whole genome shotgun (WGS) entry which is preliminary data.</text>
</comment>
<dbReference type="Gene3D" id="3.40.50.620">
    <property type="entry name" value="HUPs"/>
    <property type="match status" value="1"/>
</dbReference>
<evidence type="ECO:0000313" key="14">
    <source>
        <dbReference type="Proteomes" id="UP001174909"/>
    </source>
</evidence>
<dbReference type="NCBIfam" id="TIGR00234">
    <property type="entry name" value="tyrS"/>
    <property type="match status" value="1"/>
</dbReference>
<sequence>MLSPETLDTIVNRGVSEIISRDEFVRMLNSGRPLRLKMGFDPSRPDIHLGHVVGLRKLRQLQELGHQVILIVGDWTAQIGDPSGQSATRPMLTHEQVMENAQSYLRQFFKVVDEDRAQVVQQSEWFGKFTLADVIGLTGRFTVAQFLQRADFAQRFAEQRAIAITELLYPLLQAYDSVVIESDVEFGGTDQMFNLLVGRELQGMMGQTPQQCFMMPILVGTDGVQKMSKSLDNYVAVDERPEEMYGKIMSIGDSQIANYYELLTDLPASSLADLQRDLSQDSVNPMEHKKRLAWDITNQFHDPASADAAQAHFERVVQGRNLPDEMPELSLADLKEQADAPDGAIRADRLLVATGLAPSNAEARRLLTQGAVELLTATGGSSRLDDERAFVSPSAGDVLRAGRRRFVRFTG</sequence>
<dbReference type="PANTHER" id="PTHR11766">
    <property type="entry name" value="TYROSYL-TRNA SYNTHETASE"/>
    <property type="match status" value="1"/>
</dbReference>
<evidence type="ECO:0000256" key="7">
    <source>
        <dbReference type="ARBA" id="ARBA00022917"/>
    </source>
</evidence>
<dbReference type="PRINTS" id="PR01040">
    <property type="entry name" value="TRNASYNTHTYR"/>
</dbReference>
<keyword evidence="6 11" id="KW-0694">RNA-binding</keyword>
<evidence type="ECO:0000256" key="9">
    <source>
        <dbReference type="ARBA" id="ARBA00033323"/>
    </source>
</evidence>
<keyword evidence="3 12" id="KW-0436">Ligase</keyword>
<dbReference type="GO" id="GO:0003723">
    <property type="term" value="F:RNA binding"/>
    <property type="evidence" value="ECO:0007669"/>
    <property type="project" value="UniProtKB-KW"/>
</dbReference>
<evidence type="ECO:0000256" key="5">
    <source>
        <dbReference type="ARBA" id="ARBA00022840"/>
    </source>
</evidence>
<keyword evidence="14" id="KW-1185">Reference proteome</keyword>
<dbReference type="GO" id="GO:0005829">
    <property type="term" value="C:cytosol"/>
    <property type="evidence" value="ECO:0007669"/>
    <property type="project" value="TreeGrafter"/>
</dbReference>
<keyword evidence="5 12" id="KW-0067">ATP-binding</keyword>
<dbReference type="AlphaFoldDB" id="A0AA35TPF0"/>
<evidence type="ECO:0000256" key="4">
    <source>
        <dbReference type="ARBA" id="ARBA00022741"/>
    </source>
</evidence>
<comment type="catalytic activity">
    <reaction evidence="10 12">
        <text>tRNA(Tyr) + L-tyrosine + ATP = L-tyrosyl-tRNA(Tyr) + AMP + diphosphate + H(+)</text>
        <dbReference type="Rhea" id="RHEA:10220"/>
        <dbReference type="Rhea" id="RHEA-COMP:9706"/>
        <dbReference type="Rhea" id="RHEA-COMP:9707"/>
        <dbReference type="ChEBI" id="CHEBI:15378"/>
        <dbReference type="ChEBI" id="CHEBI:30616"/>
        <dbReference type="ChEBI" id="CHEBI:33019"/>
        <dbReference type="ChEBI" id="CHEBI:58315"/>
        <dbReference type="ChEBI" id="CHEBI:78442"/>
        <dbReference type="ChEBI" id="CHEBI:78536"/>
        <dbReference type="ChEBI" id="CHEBI:456215"/>
        <dbReference type="EC" id="6.1.1.1"/>
    </reaction>
</comment>
<keyword evidence="7 12" id="KW-0648">Protein biosynthesis</keyword>
<evidence type="ECO:0000256" key="1">
    <source>
        <dbReference type="ARBA" id="ARBA00013160"/>
    </source>
</evidence>
<dbReference type="CDD" id="cd00165">
    <property type="entry name" value="S4"/>
    <property type="match status" value="1"/>
</dbReference>
<evidence type="ECO:0000256" key="8">
    <source>
        <dbReference type="ARBA" id="ARBA00023146"/>
    </source>
</evidence>
<dbReference type="SUPFAM" id="SSF52374">
    <property type="entry name" value="Nucleotidylyl transferase"/>
    <property type="match status" value="1"/>
</dbReference>
<evidence type="ECO:0000256" key="6">
    <source>
        <dbReference type="ARBA" id="ARBA00022884"/>
    </source>
</evidence>
<evidence type="ECO:0000256" key="11">
    <source>
        <dbReference type="PROSITE-ProRule" id="PRU00182"/>
    </source>
</evidence>
<name>A0AA35TPF0_GEOBA</name>
<dbReference type="CDD" id="cd00805">
    <property type="entry name" value="TyrRS_core"/>
    <property type="match status" value="1"/>
</dbReference>
<dbReference type="Pfam" id="PF00579">
    <property type="entry name" value="tRNA-synt_1b"/>
    <property type="match status" value="1"/>
</dbReference>
<dbReference type="HAMAP" id="MF_02007">
    <property type="entry name" value="Tyr_tRNA_synth_type2"/>
    <property type="match status" value="1"/>
</dbReference>
<dbReference type="SUPFAM" id="SSF55174">
    <property type="entry name" value="Alpha-L RNA-binding motif"/>
    <property type="match status" value="1"/>
</dbReference>
<dbReference type="Gene3D" id="1.10.240.10">
    <property type="entry name" value="Tyrosyl-Transfer RNA Synthetase"/>
    <property type="match status" value="1"/>
</dbReference>
<dbReference type="EMBL" id="CASHTH010003978">
    <property type="protein sequence ID" value="CAI8052010.1"/>
    <property type="molecule type" value="Genomic_DNA"/>
</dbReference>
<dbReference type="InterPro" id="IPR002307">
    <property type="entry name" value="Tyr-tRNA-ligase"/>
</dbReference>
<protein>
    <recommendedName>
        <fullName evidence="1 12">Tyrosine--tRNA ligase</fullName>
        <ecNumber evidence="1 12">6.1.1.1</ecNumber>
    </recommendedName>
    <alternativeName>
        <fullName evidence="9 12">Tyrosyl-tRNA synthetase</fullName>
    </alternativeName>
</protein>
<organism evidence="13 14">
    <name type="scientific">Geodia barretti</name>
    <name type="common">Barrett's horny sponge</name>
    <dbReference type="NCBI Taxonomy" id="519541"/>
    <lineage>
        <taxon>Eukaryota</taxon>
        <taxon>Metazoa</taxon>
        <taxon>Porifera</taxon>
        <taxon>Demospongiae</taxon>
        <taxon>Heteroscleromorpha</taxon>
        <taxon>Tetractinellida</taxon>
        <taxon>Astrophorina</taxon>
        <taxon>Geodiidae</taxon>
        <taxon>Geodia</taxon>
    </lineage>
</organism>
<dbReference type="InterPro" id="IPR002305">
    <property type="entry name" value="aa-tRNA-synth_Ic"/>
</dbReference>
<dbReference type="GO" id="GO:0006437">
    <property type="term" value="P:tyrosyl-tRNA aminoacylation"/>
    <property type="evidence" value="ECO:0007669"/>
    <property type="project" value="InterPro"/>
</dbReference>
<keyword evidence="2" id="KW-0963">Cytoplasm</keyword>
<keyword evidence="4 12" id="KW-0547">Nucleotide-binding</keyword>
<dbReference type="PROSITE" id="PS50889">
    <property type="entry name" value="S4"/>
    <property type="match status" value="1"/>
</dbReference>
<evidence type="ECO:0000256" key="12">
    <source>
        <dbReference type="RuleBase" id="RU361234"/>
    </source>
</evidence>
<evidence type="ECO:0000256" key="2">
    <source>
        <dbReference type="ARBA" id="ARBA00022490"/>
    </source>
</evidence>
<proteinExistence type="inferred from homology"/>
<dbReference type="Proteomes" id="UP001174909">
    <property type="component" value="Unassembled WGS sequence"/>
</dbReference>
<dbReference type="GO" id="GO:0004831">
    <property type="term" value="F:tyrosine-tRNA ligase activity"/>
    <property type="evidence" value="ECO:0007669"/>
    <property type="project" value="UniProtKB-EC"/>
</dbReference>